<evidence type="ECO:0000313" key="1">
    <source>
        <dbReference type="EMBL" id="CAJ0946977.1"/>
    </source>
</evidence>
<accession>A0ABN9LQQ7</accession>
<dbReference type="InterPro" id="IPR012337">
    <property type="entry name" value="RNaseH-like_sf"/>
</dbReference>
<sequence>MEKVPTHHLASLLYPFQRIQIQIDHIQMLPSGGFEYALVVLDVVLRMARSFSHQQRLLQRDYPRDEIRRYGVPEVIGSDQGPAFTANLTREIWSAVGSDLGLHTSYNPQSSERKWID</sequence>
<dbReference type="Gene3D" id="3.30.420.10">
    <property type="entry name" value="Ribonuclease H-like superfamily/Ribonuclease H"/>
    <property type="match status" value="1"/>
</dbReference>
<dbReference type="SUPFAM" id="SSF53098">
    <property type="entry name" value="Ribonuclease H-like"/>
    <property type="match status" value="1"/>
</dbReference>
<gene>
    <name evidence="1" type="ORF">RIMI_LOCUS11534851</name>
</gene>
<comment type="caution">
    <text evidence="1">The sequence shown here is derived from an EMBL/GenBank/DDBJ whole genome shotgun (WGS) entry which is preliminary data.</text>
</comment>
<dbReference type="Proteomes" id="UP001176940">
    <property type="component" value="Unassembled WGS sequence"/>
</dbReference>
<evidence type="ECO:0000313" key="2">
    <source>
        <dbReference type="Proteomes" id="UP001176940"/>
    </source>
</evidence>
<proteinExistence type="predicted"/>
<protein>
    <recommendedName>
        <fullName evidence="3">Integrase catalytic domain-containing protein</fullName>
    </recommendedName>
</protein>
<evidence type="ECO:0008006" key="3">
    <source>
        <dbReference type="Google" id="ProtNLM"/>
    </source>
</evidence>
<name>A0ABN9LQQ7_9NEOB</name>
<organism evidence="1 2">
    <name type="scientific">Ranitomeya imitator</name>
    <name type="common">mimic poison frog</name>
    <dbReference type="NCBI Taxonomy" id="111125"/>
    <lineage>
        <taxon>Eukaryota</taxon>
        <taxon>Metazoa</taxon>
        <taxon>Chordata</taxon>
        <taxon>Craniata</taxon>
        <taxon>Vertebrata</taxon>
        <taxon>Euteleostomi</taxon>
        <taxon>Amphibia</taxon>
        <taxon>Batrachia</taxon>
        <taxon>Anura</taxon>
        <taxon>Neobatrachia</taxon>
        <taxon>Hyloidea</taxon>
        <taxon>Dendrobatidae</taxon>
        <taxon>Dendrobatinae</taxon>
        <taxon>Ranitomeya</taxon>
    </lineage>
</organism>
<reference evidence="1" key="1">
    <citation type="submission" date="2023-07" db="EMBL/GenBank/DDBJ databases">
        <authorList>
            <person name="Stuckert A."/>
        </authorList>
    </citation>
    <scope>NUCLEOTIDE SEQUENCE</scope>
</reference>
<dbReference type="InterPro" id="IPR036397">
    <property type="entry name" value="RNaseH_sf"/>
</dbReference>
<dbReference type="EMBL" id="CAUEEQ010026231">
    <property type="protein sequence ID" value="CAJ0946977.1"/>
    <property type="molecule type" value="Genomic_DNA"/>
</dbReference>
<keyword evidence="2" id="KW-1185">Reference proteome</keyword>